<dbReference type="PATRIC" id="fig|749414.3.peg.1259"/>
<dbReference type="RefSeq" id="WP_014173831.1">
    <property type="nucleotide sequence ID" value="NC_016582.1"/>
</dbReference>
<feature type="region of interest" description="Disordered" evidence="1">
    <location>
        <begin position="1"/>
        <end position="20"/>
    </location>
</feature>
<organism evidence="2 3">
    <name type="scientific">Streptomyces bingchenggensis (strain BCW-1)</name>
    <dbReference type="NCBI Taxonomy" id="749414"/>
    <lineage>
        <taxon>Bacteria</taxon>
        <taxon>Bacillati</taxon>
        <taxon>Actinomycetota</taxon>
        <taxon>Actinomycetes</taxon>
        <taxon>Kitasatosporales</taxon>
        <taxon>Streptomycetaceae</taxon>
        <taxon>Streptomyces</taxon>
    </lineage>
</organism>
<protein>
    <submittedName>
        <fullName evidence="2">Uncharacterized protein</fullName>
    </submittedName>
</protein>
<dbReference type="HOGENOM" id="CLU_3296927_0_0_11"/>
<keyword evidence="3" id="KW-1185">Reference proteome</keyword>
<evidence type="ECO:0000313" key="3">
    <source>
        <dbReference type="Proteomes" id="UP000000377"/>
    </source>
</evidence>
<evidence type="ECO:0000313" key="2">
    <source>
        <dbReference type="EMBL" id="ADI04352.1"/>
    </source>
</evidence>
<gene>
    <name evidence="2" type="ordered locus">SBI_01231</name>
</gene>
<dbReference type="KEGG" id="sbh:SBI_01231"/>
<dbReference type="EMBL" id="CP002047">
    <property type="protein sequence ID" value="ADI04352.1"/>
    <property type="molecule type" value="Genomic_DNA"/>
</dbReference>
<dbReference type="eggNOG" id="ENOG5030MSP">
    <property type="taxonomic scope" value="Bacteria"/>
</dbReference>
<name>D7CA24_STRBB</name>
<proteinExistence type="predicted"/>
<reference evidence="2 3" key="1">
    <citation type="journal article" date="2010" name="J. Bacteriol.">
        <title>Genome sequence of the milbemycin-producing bacterium Streptomyces bingchenggensis.</title>
        <authorList>
            <person name="Wang X.J."/>
            <person name="Yan Y.J."/>
            <person name="Zhang B."/>
            <person name="An J."/>
            <person name="Wang J.J."/>
            <person name="Tian J."/>
            <person name="Jiang L."/>
            <person name="Chen Y.H."/>
            <person name="Huang S.X."/>
            <person name="Yin M."/>
            <person name="Zhang J."/>
            <person name="Gao A.L."/>
            <person name="Liu C.X."/>
            <person name="Zhu Z.X."/>
            <person name="Xiang W.S."/>
        </authorList>
    </citation>
    <scope>NUCLEOTIDE SEQUENCE [LARGE SCALE GENOMIC DNA]</scope>
    <source>
        <strain evidence="2 3">BCW-1</strain>
    </source>
</reference>
<dbReference type="AlphaFoldDB" id="D7CA24"/>
<sequence length="40" mass="4723">MTSYRKVASTLGLDLPDDDDDLRDVLEADMQQVHDHWRHQ</sequence>
<dbReference type="Proteomes" id="UP000000377">
    <property type="component" value="Chromosome"/>
</dbReference>
<evidence type="ECO:0000256" key="1">
    <source>
        <dbReference type="SAM" id="MobiDB-lite"/>
    </source>
</evidence>
<accession>D7CA24</accession>